<sequence length="72" mass="8350">MSKTDPCCQTCVFWDDKARRRRAESPENHDWRPCTHPKPDHIRGPQELLTRTGKLLTSPATTCRSHPERGRP</sequence>
<proteinExistence type="predicted"/>
<geneLocation type="plasmid" evidence="2">
    <name>p2</name>
</geneLocation>
<reference evidence="2" key="1">
    <citation type="submission" date="2024-03" db="EMBL/GenBank/DDBJ databases">
        <title>Deinococcus weizhi sp. nov., isolated from human skin.</title>
        <authorList>
            <person name="Wei Z."/>
            <person name="Tian F."/>
            <person name="Yang C."/>
            <person name="Xin L.T."/>
            <person name="Wen Z.J."/>
            <person name="Lan K.C."/>
            <person name="Yu L."/>
            <person name="Zhe W."/>
            <person name="Dan F.D."/>
            <person name="Jun W."/>
            <person name="Rui Z."/>
            <person name="Yong X.J."/>
            <person name="Ting Y."/>
            <person name="Wei X."/>
            <person name="Xu Z.G."/>
            <person name="Xin Z."/>
            <person name="Dong F.G."/>
            <person name="Ni X.M."/>
            <person name="Zheng M.G."/>
            <person name="Chun Y."/>
            <person name="Qian W.X."/>
        </authorList>
    </citation>
    <scope>NUCLEOTIDE SEQUENCE</scope>
    <source>
        <strain evidence="2">VB142</strain>
        <plasmid evidence="2">p2</plasmid>
    </source>
</reference>
<keyword evidence="2" id="KW-0614">Plasmid</keyword>
<gene>
    <name evidence="2" type="ORF">WDJ50_18585</name>
</gene>
<dbReference type="EMBL" id="CP149785">
    <property type="protein sequence ID" value="WYF46772.1"/>
    <property type="molecule type" value="Genomic_DNA"/>
</dbReference>
<evidence type="ECO:0008006" key="3">
    <source>
        <dbReference type="Google" id="ProtNLM"/>
    </source>
</evidence>
<accession>A0AAU6Q811</accession>
<feature type="region of interest" description="Disordered" evidence="1">
    <location>
        <begin position="19"/>
        <end position="45"/>
    </location>
</feature>
<organism evidence="2">
    <name type="scientific">Deinococcus sp. VB142</name>
    <dbReference type="NCBI Taxonomy" id="3112952"/>
    <lineage>
        <taxon>Bacteria</taxon>
        <taxon>Thermotogati</taxon>
        <taxon>Deinococcota</taxon>
        <taxon>Deinococci</taxon>
        <taxon>Deinococcales</taxon>
        <taxon>Deinococcaceae</taxon>
        <taxon>Deinococcus</taxon>
    </lineage>
</organism>
<evidence type="ECO:0000256" key="1">
    <source>
        <dbReference type="SAM" id="MobiDB-lite"/>
    </source>
</evidence>
<feature type="region of interest" description="Disordered" evidence="1">
    <location>
        <begin position="53"/>
        <end position="72"/>
    </location>
</feature>
<protein>
    <recommendedName>
        <fullName evidence="3">Uracil-DNA glycosylase</fullName>
    </recommendedName>
</protein>
<name>A0AAU6Q811_9DEIO</name>
<evidence type="ECO:0000313" key="2">
    <source>
        <dbReference type="EMBL" id="WYF46772.1"/>
    </source>
</evidence>
<feature type="compositionally biased region" description="Basic and acidic residues" evidence="1">
    <location>
        <begin position="19"/>
        <end position="44"/>
    </location>
</feature>
<dbReference type="AlphaFoldDB" id="A0AAU6Q811"/>
<dbReference type="RefSeq" id="WP_339098284.1">
    <property type="nucleotide sequence ID" value="NZ_CP149785.1"/>
</dbReference>